<accession>A0A2K3NZS2</accession>
<evidence type="ECO:0000256" key="1">
    <source>
        <dbReference type="SAM" id="Phobius"/>
    </source>
</evidence>
<comment type="caution">
    <text evidence="2">The sequence shown here is derived from an EMBL/GenBank/DDBJ whole genome shotgun (WGS) entry which is preliminary data.</text>
</comment>
<reference evidence="2 3" key="2">
    <citation type="journal article" date="2017" name="Front. Plant Sci.">
        <title>Gene Classification and Mining of Molecular Markers Useful in Red Clover (Trifolium pratense) Breeding.</title>
        <authorList>
            <person name="Istvanek J."/>
            <person name="Dluhosova J."/>
            <person name="Dluhos P."/>
            <person name="Patkova L."/>
            <person name="Nedelnik J."/>
            <person name="Repkova J."/>
        </authorList>
    </citation>
    <scope>NUCLEOTIDE SEQUENCE [LARGE SCALE GENOMIC DNA]</scope>
    <source>
        <strain evidence="3">cv. Tatra</strain>
        <tissue evidence="2">Young leaves</tissue>
    </source>
</reference>
<dbReference type="Proteomes" id="UP000236291">
    <property type="component" value="Unassembled WGS sequence"/>
</dbReference>
<protein>
    <submittedName>
        <fullName evidence="2">F-box/kelch-repeat protein at3g06240-like protein</fullName>
    </submittedName>
</protein>
<dbReference type="AlphaFoldDB" id="A0A2K3NZS2"/>
<keyword evidence="1" id="KW-0812">Transmembrane</keyword>
<evidence type="ECO:0000313" key="2">
    <source>
        <dbReference type="EMBL" id="PNY08537.1"/>
    </source>
</evidence>
<dbReference type="PANTHER" id="PTHR31111">
    <property type="entry name" value="BNAA05G37150D PROTEIN-RELATED"/>
    <property type="match status" value="1"/>
</dbReference>
<keyword evidence="1" id="KW-0472">Membrane</keyword>
<dbReference type="PANTHER" id="PTHR31111:SF136">
    <property type="entry name" value="F-BOX ASSOCIATED DOMAIN-CONTAINING PROTEIN"/>
    <property type="match status" value="1"/>
</dbReference>
<reference evidence="2 3" key="1">
    <citation type="journal article" date="2014" name="Am. J. Bot.">
        <title>Genome assembly and annotation for red clover (Trifolium pratense; Fabaceae).</title>
        <authorList>
            <person name="Istvanek J."/>
            <person name="Jaros M."/>
            <person name="Krenek A."/>
            <person name="Repkova J."/>
        </authorList>
    </citation>
    <scope>NUCLEOTIDE SEQUENCE [LARGE SCALE GENOMIC DNA]</scope>
    <source>
        <strain evidence="3">cv. Tatra</strain>
        <tissue evidence="2">Young leaves</tissue>
    </source>
</reference>
<dbReference type="InterPro" id="IPR036047">
    <property type="entry name" value="F-box-like_dom_sf"/>
</dbReference>
<feature type="transmembrane region" description="Helical" evidence="1">
    <location>
        <begin position="229"/>
        <end position="251"/>
    </location>
</feature>
<sequence length="387" mass="44532">MEKTMAVAGTNEELKVSNNLHIHDDLAFSILSKLPLKSLKRFGCVRKLWSLLFENPHFMNMLRNHFLSHNHSDYGDTFLILYEAELLLPYRYVYHSSIYLLPDEIFENMVKLDLPPPFQEDDTGLCILNSVSINGILCIGQDRIRGRVKSFRAVLWNPATTEFMAIPPSPDESVPPYRDPSFRFHGFGYDRVRDDYKLIRYINFFHVTDEEEDVPYEDRSYDMTLCWRYIVLEATLGGYSISIYLLVVMAYRQQILECTQMEFVIGVFDVDGSCDDVLFIDRHLVVLNESIALISNFPGATTFHISILGELGVKKSWIKLFIVGPMPSIEWLIGVGKEGDVCFKKKDDELVWVDLSTQIIYELGVKGKYCQIGIYKESLLQIGGINN</sequence>
<organism evidence="2 3">
    <name type="scientific">Trifolium pratense</name>
    <name type="common">Red clover</name>
    <dbReference type="NCBI Taxonomy" id="57577"/>
    <lineage>
        <taxon>Eukaryota</taxon>
        <taxon>Viridiplantae</taxon>
        <taxon>Streptophyta</taxon>
        <taxon>Embryophyta</taxon>
        <taxon>Tracheophyta</taxon>
        <taxon>Spermatophyta</taxon>
        <taxon>Magnoliopsida</taxon>
        <taxon>eudicotyledons</taxon>
        <taxon>Gunneridae</taxon>
        <taxon>Pentapetalae</taxon>
        <taxon>rosids</taxon>
        <taxon>fabids</taxon>
        <taxon>Fabales</taxon>
        <taxon>Fabaceae</taxon>
        <taxon>Papilionoideae</taxon>
        <taxon>50 kb inversion clade</taxon>
        <taxon>NPAAA clade</taxon>
        <taxon>Hologalegina</taxon>
        <taxon>IRL clade</taxon>
        <taxon>Trifolieae</taxon>
        <taxon>Trifolium</taxon>
    </lineage>
</organism>
<proteinExistence type="predicted"/>
<dbReference type="SUPFAM" id="SSF81383">
    <property type="entry name" value="F-box domain"/>
    <property type="match status" value="1"/>
</dbReference>
<dbReference type="EMBL" id="ASHM01002574">
    <property type="protein sequence ID" value="PNY08537.1"/>
    <property type="molecule type" value="Genomic_DNA"/>
</dbReference>
<evidence type="ECO:0000313" key="3">
    <source>
        <dbReference type="Proteomes" id="UP000236291"/>
    </source>
</evidence>
<gene>
    <name evidence="2" type="ORF">L195_g005064</name>
</gene>
<name>A0A2K3NZS2_TRIPR</name>
<keyword evidence="1" id="KW-1133">Transmembrane helix</keyword>